<dbReference type="GO" id="GO:0048666">
    <property type="term" value="P:neuron development"/>
    <property type="evidence" value="ECO:0007669"/>
    <property type="project" value="UniProtKB-ARBA"/>
</dbReference>
<dbReference type="PRINTS" id="PR00700">
    <property type="entry name" value="PRTYPHPHTASE"/>
</dbReference>
<organism evidence="16 17">
    <name type="scientific">Cherax quadricarinatus</name>
    <name type="common">Australian red claw crayfish</name>
    <dbReference type="NCBI Taxonomy" id="27406"/>
    <lineage>
        <taxon>Eukaryota</taxon>
        <taxon>Metazoa</taxon>
        <taxon>Ecdysozoa</taxon>
        <taxon>Arthropoda</taxon>
        <taxon>Crustacea</taxon>
        <taxon>Multicrustacea</taxon>
        <taxon>Malacostraca</taxon>
        <taxon>Eumalacostraca</taxon>
        <taxon>Eucarida</taxon>
        <taxon>Decapoda</taxon>
        <taxon>Pleocyemata</taxon>
        <taxon>Astacidea</taxon>
        <taxon>Parastacoidea</taxon>
        <taxon>Parastacidae</taxon>
        <taxon>Cherax</taxon>
    </lineage>
</organism>
<reference evidence="16 17" key="1">
    <citation type="journal article" date="2024" name="BMC Genomics">
        <title>Genome assembly of redclaw crayfish (Cherax quadricarinatus) provides insights into its immune adaptation and hypoxia tolerance.</title>
        <authorList>
            <person name="Liu Z."/>
            <person name="Zheng J."/>
            <person name="Li H."/>
            <person name="Fang K."/>
            <person name="Wang S."/>
            <person name="He J."/>
            <person name="Zhou D."/>
            <person name="Weng S."/>
            <person name="Chi M."/>
            <person name="Gu Z."/>
            <person name="He J."/>
            <person name="Li F."/>
            <person name="Wang M."/>
        </authorList>
    </citation>
    <scope>NUCLEOTIDE SEQUENCE [LARGE SCALE GENOMIC DNA]</scope>
    <source>
        <strain evidence="16">ZL_2023a</strain>
    </source>
</reference>
<dbReference type="PRINTS" id="PR00935">
    <property type="entry name" value="BAND41"/>
</dbReference>
<dbReference type="InterPro" id="IPR016130">
    <property type="entry name" value="Tyr_Pase_AS"/>
</dbReference>
<dbReference type="InterPro" id="IPR019748">
    <property type="entry name" value="FERM_central"/>
</dbReference>
<keyword evidence="10" id="KW-0206">Cytoskeleton</keyword>
<dbReference type="InterPro" id="IPR029021">
    <property type="entry name" value="Prot-tyrosine_phosphatase-like"/>
</dbReference>
<dbReference type="GO" id="GO:0009887">
    <property type="term" value="P:animal organ morphogenesis"/>
    <property type="evidence" value="ECO:0007669"/>
    <property type="project" value="UniProtKB-ARBA"/>
</dbReference>
<dbReference type="SMART" id="SM00295">
    <property type="entry name" value="B41"/>
    <property type="match status" value="1"/>
</dbReference>
<dbReference type="SUPFAM" id="SSF50729">
    <property type="entry name" value="PH domain-like"/>
    <property type="match status" value="1"/>
</dbReference>
<dbReference type="CDD" id="cd14473">
    <property type="entry name" value="FERM_B-lobe"/>
    <property type="match status" value="1"/>
</dbReference>
<dbReference type="PROSITE" id="PS50106">
    <property type="entry name" value="PDZ"/>
    <property type="match status" value="1"/>
</dbReference>
<evidence type="ECO:0000259" key="13">
    <source>
        <dbReference type="PROSITE" id="PS50056"/>
    </source>
</evidence>
<feature type="domain" description="FERM" evidence="14">
    <location>
        <begin position="33"/>
        <end position="350"/>
    </location>
</feature>
<dbReference type="SMART" id="SM01196">
    <property type="entry name" value="FERM_C"/>
    <property type="match status" value="1"/>
</dbReference>
<dbReference type="InterPro" id="IPR029071">
    <property type="entry name" value="Ubiquitin-like_domsf"/>
</dbReference>
<evidence type="ECO:0000256" key="8">
    <source>
        <dbReference type="ARBA" id="ARBA00022912"/>
    </source>
</evidence>
<evidence type="ECO:0000256" key="6">
    <source>
        <dbReference type="ARBA" id="ARBA00022553"/>
    </source>
</evidence>
<dbReference type="SMART" id="SM00194">
    <property type="entry name" value="PTPc"/>
    <property type="match status" value="1"/>
</dbReference>
<evidence type="ECO:0000259" key="15">
    <source>
        <dbReference type="PROSITE" id="PS50106"/>
    </source>
</evidence>
<protein>
    <recommendedName>
        <fullName evidence="4">protein-tyrosine-phosphatase</fullName>
        <ecNumber evidence="4">3.1.3.48</ecNumber>
    </recommendedName>
</protein>
<feature type="compositionally biased region" description="Low complexity" evidence="11">
    <location>
        <begin position="488"/>
        <end position="504"/>
    </location>
</feature>
<dbReference type="Gene3D" id="1.20.80.10">
    <property type="match status" value="1"/>
</dbReference>
<dbReference type="PROSITE" id="PS00383">
    <property type="entry name" value="TYR_PHOSPHATASE_1"/>
    <property type="match status" value="1"/>
</dbReference>
<dbReference type="Pfam" id="PF08736">
    <property type="entry name" value="FA"/>
    <property type="match status" value="1"/>
</dbReference>
<dbReference type="SMART" id="SM00228">
    <property type="entry name" value="PDZ"/>
    <property type="match status" value="1"/>
</dbReference>
<evidence type="ECO:0000256" key="11">
    <source>
        <dbReference type="SAM" id="MobiDB-lite"/>
    </source>
</evidence>
<dbReference type="EC" id="3.1.3.48" evidence="4"/>
<dbReference type="PROSITE" id="PS50057">
    <property type="entry name" value="FERM_3"/>
    <property type="match status" value="1"/>
</dbReference>
<dbReference type="InterPro" id="IPR035963">
    <property type="entry name" value="FERM_2"/>
</dbReference>
<dbReference type="InterPro" id="IPR003595">
    <property type="entry name" value="Tyr_Pase_cat"/>
</dbReference>
<evidence type="ECO:0000313" key="17">
    <source>
        <dbReference type="Proteomes" id="UP001445076"/>
    </source>
</evidence>
<dbReference type="Gene3D" id="2.30.29.30">
    <property type="entry name" value="Pleckstrin-homology domain (PH domain)/Phosphotyrosine-binding domain (PTB)"/>
    <property type="match status" value="1"/>
</dbReference>
<keyword evidence="5" id="KW-0963">Cytoplasm</keyword>
<feature type="region of interest" description="Disordered" evidence="11">
    <location>
        <begin position="392"/>
        <end position="518"/>
    </location>
</feature>
<dbReference type="Gene3D" id="2.30.42.10">
    <property type="match status" value="1"/>
</dbReference>
<dbReference type="PANTHER" id="PTHR45706:SF4">
    <property type="entry name" value="TYROSINE-PROTEIN PHOSPHATASE"/>
    <property type="match status" value="1"/>
</dbReference>
<evidence type="ECO:0000256" key="7">
    <source>
        <dbReference type="ARBA" id="ARBA00022801"/>
    </source>
</evidence>
<dbReference type="GO" id="GO:0070161">
    <property type="term" value="C:anchoring junction"/>
    <property type="evidence" value="ECO:0007669"/>
    <property type="project" value="UniProtKB-SubCell"/>
</dbReference>
<keyword evidence="6" id="KW-0597">Phosphoprotein</keyword>
<dbReference type="PROSITE" id="PS50055">
    <property type="entry name" value="TYR_PHOSPHATASE_PTP"/>
    <property type="match status" value="1"/>
</dbReference>
<keyword evidence="7" id="KW-0378">Hydrolase</keyword>
<dbReference type="InterPro" id="IPR014352">
    <property type="entry name" value="FERM/acyl-CoA-bd_prot_sf"/>
</dbReference>
<accession>A0AAW0WJK7</accession>
<dbReference type="Proteomes" id="UP001445076">
    <property type="component" value="Unassembled WGS sequence"/>
</dbReference>
<dbReference type="InterPro" id="IPR018979">
    <property type="entry name" value="FERM_N"/>
</dbReference>
<dbReference type="SUPFAM" id="SSF50156">
    <property type="entry name" value="PDZ domain-like"/>
    <property type="match status" value="1"/>
</dbReference>
<keyword evidence="9" id="KW-0965">Cell junction</keyword>
<dbReference type="Gene3D" id="3.90.190.10">
    <property type="entry name" value="Protein tyrosine phosphatase superfamily"/>
    <property type="match status" value="1"/>
</dbReference>
<dbReference type="PANTHER" id="PTHR45706">
    <property type="entry name" value="TYROSINE-PROTEIN PHOSPHATASE"/>
    <property type="match status" value="1"/>
</dbReference>
<dbReference type="InterPro" id="IPR000299">
    <property type="entry name" value="FERM_domain"/>
</dbReference>
<dbReference type="InterPro" id="IPR019747">
    <property type="entry name" value="FERM_CS"/>
</dbReference>
<dbReference type="GO" id="GO:0004725">
    <property type="term" value="F:protein tyrosine phosphatase activity"/>
    <property type="evidence" value="ECO:0007669"/>
    <property type="project" value="UniProtKB-EC"/>
</dbReference>
<dbReference type="SUPFAM" id="SSF54236">
    <property type="entry name" value="Ubiquitin-like"/>
    <property type="match status" value="1"/>
</dbReference>
<evidence type="ECO:0000256" key="4">
    <source>
        <dbReference type="ARBA" id="ARBA00013064"/>
    </source>
</evidence>
<dbReference type="PROSITE" id="PS00661">
    <property type="entry name" value="FERM_2"/>
    <property type="match status" value="1"/>
</dbReference>
<feature type="compositionally biased region" description="Polar residues" evidence="11">
    <location>
        <begin position="416"/>
        <end position="437"/>
    </location>
</feature>
<dbReference type="GO" id="GO:0071944">
    <property type="term" value="C:cell periphery"/>
    <property type="evidence" value="ECO:0007669"/>
    <property type="project" value="UniProtKB-ARBA"/>
</dbReference>
<dbReference type="FunFam" id="1.20.80.10:FF:000003">
    <property type="entry name" value="Tyrosine-protein phosphatase non-receptor type 4"/>
    <property type="match status" value="1"/>
</dbReference>
<evidence type="ECO:0000256" key="2">
    <source>
        <dbReference type="ARBA" id="ARBA00004282"/>
    </source>
</evidence>
<comment type="caution">
    <text evidence="16">The sequence shown here is derived from an EMBL/GenBank/DDBJ whole genome shotgun (WGS) entry which is preliminary data.</text>
</comment>
<feature type="domain" description="Tyrosine-protein phosphatase" evidence="12">
    <location>
        <begin position="662"/>
        <end position="920"/>
    </location>
</feature>
<dbReference type="InterPro" id="IPR019749">
    <property type="entry name" value="Band_41_domain"/>
</dbReference>
<name>A0AAW0WJK7_CHEQU</name>
<dbReference type="SMART" id="SM01195">
    <property type="entry name" value="FA"/>
    <property type="match status" value="1"/>
</dbReference>
<comment type="similarity">
    <text evidence="3">Belongs to the protein-tyrosine phosphatase family. Non-receptor class subfamily.</text>
</comment>
<dbReference type="InterPro" id="IPR041783">
    <property type="entry name" value="PTPN3/4_FERM_C"/>
</dbReference>
<evidence type="ECO:0000256" key="9">
    <source>
        <dbReference type="ARBA" id="ARBA00022949"/>
    </source>
</evidence>
<comment type="subcellular location">
    <subcellularLocation>
        <location evidence="2">Cell junction</location>
    </subcellularLocation>
    <subcellularLocation>
        <location evidence="1">Cytoplasm</location>
        <location evidence="1">Cytoskeleton</location>
    </subcellularLocation>
</comment>
<keyword evidence="17" id="KW-1185">Reference proteome</keyword>
<dbReference type="CDD" id="cd13189">
    <property type="entry name" value="FERM_C_PTPN4_PTPN3_like"/>
    <property type="match status" value="1"/>
</dbReference>
<dbReference type="InterPro" id="IPR036034">
    <property type="entry name" value="PDZ_sf"/>
</dbReference>
<evidence type="ECO:0000256" key="5">
    <source>
        <dbReference type="ARBA" id="ARBA00022490"/>
    </source>
</evidence>
<proteinExistence type="inferred from homology"/>
<dbReference type="Pfam" id="PF00102">
    <property type="entry name" value="Y_phosphatase"/>
    <property type="match status" value="1"/>
</dbReference>
<dbReference type="Pfam" id="PF00373">
    <property type="entry name" value="FERM_M"/>
    <property type="match status" value="1"/>
</dbReference>
<keyword evidence="8" id="KW-0904">Protein phosphatase</keyword>
<dbReference type="Pfam" id="PF09380">
    <property type="entry name" value="FERM_C"/>
    <property type="match status" value="1"/>
</dbReference>
<feature type="domain" description="PDZ" evidence="15">
    <location>
        <begin position="524"/>
        <end position="596"/>
    </location>
</feature>
<dbReference type="SUPFAM" id="SSF47031">
    <property type="entry name" value="Second domain of FERM"/>
    <property type="match status" value="1"/>
</dbReference>
<dbReference type="GO" id="GO:0005856">
    <property type="term" value="C:cytoskeleton"/>
    <property type="evidence" value="ECO:0007669"/>
    <property type="project" value="UniProtKB-SubCell"/>
</dbReference>
<dbReference type="FunFam" id="2.30.42.10:FF:000045">
    <property type="entry name" value="Tyrosine-protein phosphatase non-receptor type"/>
    <property type="match status" value="1"/>
</dbReference>
<dbReference type="AlphaFoldDB" id="A0AAW0WJK7"/>
<gene>
    <name evidence="16" type="ORF">OTU49_009486</name>
</gene>
<evidence type="ECO:0000259" key="14">
    <source>
        <dbReference type="PROSITE" id="PS50057"/>
    </source>
</evidence>
<evidence type="ECO:0000256" key="3">
    <source>
        <dbReference type="ARBA" id="ARBA00009649"/>
    </source>
</evidence>
<sequence>MLEGVSRRAFGGSSGTYNVRASELARHKALKTLRVQVALLDDSTQVFEIEKRAKGQALLDLVFNHLELIERDFFGLQYIEPATSNENPRRWLDPLKPVKKQLRIRTKTLGTCGLPVLYFRVKFWVSDPGKLTEEYTRYHVFLQLRRDILEDRLGAQPSTAALLASYALQSEVGDYCLEEHGNAYLADMRLVPNQTEDLEKKIIELHKLHKGQTPADAEFNFLDHAKRLDLYGVDLHKVRDSTNREIHLGVTAIGLVVFQNAIKINTFSWAKIVKISFKRKQFFIQLRRELTEQTDSKPDPSSFLQIVKKRLYKKSENYDSVLGFNLASYRACKCLWKSCVEHHTFFRLHTPRTPARKNLLTLGSKFRYSGRTEFQTVEDCKRRARVERTFVRSPSKRFARQTVPTPSDLGRKARSGSGSSLRPRTDSSGYKVTSLQGAKTPKMAWGEAQTPEDETGLADREDVDRGVGVGEEGVGVARPLAPPPAPPSTSSSSASSGESDVGASPSPDHQPGGGSEESAHGLVTIRMKPDEGGKFGFNVKGGADQNLPVLVSRVAPNTPADRCYPRLNEGDQVLLINGRDVSAMTHEQVVNFIRASRECHSGELVLTVKQNVYLAEELEEPAFQYVPEALPTSVSVGVPGSQTAPLHESMLLLSEGLEAGSLVAQFEQMYRRKPGLTVAEARRPENEKKNRYRDISPYDTTRVILTNAVSGDYINASYVNMEIQGSGIINRYIACQGPLAGTCTDFWQMVWEQQSTLVVMLTTVVEQGRVKCHRYWPRLYETVDFGTLQVTCLKEEETTGFAFREFTLINTQNQDERHITHMQYLAWPDHGVPDDSTEFLNFVAQVRQARTGMVEPTIVHCSAGIGRTGVLILMETAQCLIEANEPVYPLDVVRSMRDQRAMMIQTASQFRFVCEAIERVYSEGLVKPLAEYQQR</sequence>
<dbReference type="PROSITE" id="PS50056">
    <property type="entry name" value="TYR_PHOSPHATASE_2"/>
    <property type="match status" value="1"/>
</dbReference>
<dbReference type="SMART" id="SM00404">
    <property type="entry name" value="PTPc_motif"/>
    <property type="match status" value="1"/>
</dbReference>
<dbReference type="SUPFAM" id="SSF52799">
    <property type="entry name" value="(Phosphotyrosine protein) phosphatases II"/>
    <property type="match status" value="1"/>
</dbReference>
<dbReference type="GO" id="GO:0016020">
    <property type="term" value="C:membrane"/>
    <property type="evidence" value="ECO:0007669"/>
    <property type="project" value="UniProtKB-ARBA"/>
</dbReference>
<dbReference type="InterPro" id="IPR011993">
    <property type="entry name" value="PH-like_dom_sf"/>
</dbReference>
<dbReference type="FunFam" id="3.90.190.10:FF:000023">
    <property type="entry name" value="Tyrosine-protein phosphatase non-receptor type"/>
    <property type="match status" value="1"/>
</dbReference>
<dbReference type="InterPro" id="IPR000242">
    <property type="entry name" value="PTP_cat"/>
</dbReference>
<dbReference type="InterPro" id="IPR000387">
    <property type="entry name" value="Tyr_Pase_dom"/>
</dbReference>
<evidence type="ECO:0000259" key="12">
    <source>
        <dbReference type="PROSITE" id="PS50055"/>
    </source>
</evidence>
<dbReference type="InterPro" id="IPR018980">
    <property type="entry name" value="FERM_PH-like_C"/>
</dbReference>
<evidence type="ECO:0000256" key="10">
    <source>
        <dbReference type="ARBA" id="ARBA00023212"/>
    </source>
</evidence>
<dbReference type="InterPro" id="IPR014847">
    <property type="entry name" value="FA"/>
</dbReference>
<dbReference type="Gene3D" id="3.10.20.90">
    <property type="entry name" value="Phosphatidylinositol 3-kinase Catalytic Subunit, Chain A, domain 1"/>
    <property type="match status" value="1"/>
</dbReference>
<dbReference type="CDD" id="cd06706">
    <property type="entry name" value="PDZ_PTPN3-4-like"/>
    <property type="match status" value="1"/>
</dbReference>
<dbReference type="FunFam" id="2.30.29.30:FF:000002">
    <property type="entry name" value="Band 4.1-like protein 5 isoform 1"/>
    <property type="match status" value="1"/>
</dbReference>
<dbReference type="EMBL" id="JARKIK010000074">
    <property type="protein sequence ID" value="KAK8727853.1"/>
    <property type="molecule type" value="Genomic_DNA"/>
</dbReference>
<dbReference type="InterPro" id="IPR001478">
    <property type="entry name" value="PDZ"/>
</dbReference>
<dbReference type="Pfam" id="PF00595">
    <property type="entry name" value="PDZ"/>
    <property type="match status" value="1"/>
</dbReference>
<evidence type="ECO:0000256" key="1">
    <source>
        <dbReference type="ARBA" id="ARBA00004245"/>
    </source>
</evidence>
<dbReference type="CDD" id="cd14541">
    <property type="entry name" value="PTPc-N3_4"/>
    <property type="match status" value="1"/>
</dbReference>
<dbReference type="Pfam" id="PF09379">
    <property type="entry name" value="FERM_N"/>
    <property type="match status" value="1"/>
</dbReference>
<evidence type="ECO:0000313" key="16">
    <source>
        <dbReference type="EMBL" id="KAK8727853.1"/>
    </source>
</evidence>
<feature type="domain" description="Tyrosine specific protein phosphatases" evidence="13">
    <location>
        <begin position="837"/>
        <end position="911"/>
    </location>
</feature>